<gene>
    <name evidence="1" type="ORF">FJT64_009801</name>
</gene>
<comment type="caution">
    <text evidence="1">The sequence shown here is derived from an EMBL/GenBank/DDBJ whole genome shotgun (WGS) entry which is preliminary data.</text>
</comment>
<keyword evidence="2" id="KW-1185">Reference proteome</keyword>
<evidence type="ECO:0000313" key="2">
    <source>
        <dbReference type="Proteomes" id="UP000440578"/>
    </source>
</evidence>
<sequence>MHSLQGLEQGMEAGGETLSPAVQQLVSELWARPTDNAGFVTLHWVRTDRCGHEEPLEALPADSVRRLMYDFCRVMEDAFGVHLVPTGRPGSKTESIEYRISLSRAELLAVRQLCPGLRAAVKALKAIKNILKESGVAIGDY</sequence>
<proteinExistence type="predicted"/>
<organism evidence="1 2">
    <name type="scientific">Amphibalanus amphitrite</name>
    <name type="common">Striped barnacle</name>
    <name type="synonym">Balanus amphitrite</name>
    <dbReference type="NCBI Taxonomy" id="1232801"/>
    <lineage>
        <taxon>Eukaryota</taxon>
        <taxon>Metazoa</taxon>
        <taxon>Ecdysozoa</taxon>
        <taxon>Arthropoda</taxon>
        <taxon>Crustacea</taxon>
        <taxon>Multicrustacea</taxon>
        <taxon>Cirripedia</taxon>
        <taxon>Thoracica</taxon>
        <taxon>Thoracicalcarea</taxon>
        <taxon>Balanomorpha</taxon>
        <taxon>Balanoidea</taxon>
        <taxon>Balanidae</taxon>
        <taxon>Amphibalaninae</taxon>
        <taxon>Amphibalanus</taxon>
    </lineage>
</organism>
<accession>A0A6A4V7F0</accession>
<name>A0A6A4V7F0_AMPAM</name>
<protein>
    <submittedName>
        <fullName evidence="1">Uncharacterized protein</fullName>
    </submittedName>
</protein>
<dbReference type="Proteomes" id="UP000440578">
    <property type="component" value="Unassembled WGS sequence"/>
</dbReference>
<evidence type="ECO:0000313" key="1">
    <source>
        <dbReference type="EMBL" id="KAF0292187.1"/>
    </source>
</evidence>
<dbReference type="EMBL" id="VIIS01001830">
    <property type="protein sequence ID" value="KAF0292187.1"/>
    <property type="molecule type" value="Genomic_DNA"/>
</dbReference>
<reference evidence="1 2" key="1">
    <citation type="submission" date="2019-07" db="EMBL/GenBank/DDBJ databases">
        <title>Draft genome assembly of a fouling barnacle, Amphibalanus amphitrite (Darwin, 1854): The first reference genome for Thecostraca.</title>
        <authorList>
            <person name="Kim W."/>
        </authorList>
    </citation>
    <scope>NUCLEOTIDE SEQUENCE [LARGE SCALE GENOMIC DNA]</scope>
    <source>
        <strain evidence="1">SNU_AA5</strain>
        <tissue evidence="1">Soma without cirri and trophi</tissue>
    </source>
</reference>
<dbReference type="AlphaFoldDB" id="A0A6A4V7F0"/>